<evidence type="ECO:0000256" key="3">
    <source>
        <dbReference type="ARBA" id="ARBA00022630"/>
    </source>
</evidence>
<name>A0A9W6MWC5_9HYPH</name>
<keyword evidence="5" id="KW-0809">Transit peptide</keyword>
<comment type="similarity">
    <text evidence="1">Belongs to the NADH dehydrogenase family.</text>
</comment>
<dbReference type="InterPro" id="IPR054585">
    <property type="entry name" value="NDH2-like_C"/>
</dbReference>
<sequence length="422" mass="46167">MDFAASGRPKVVIVGGGFGGLTVAMKLAKADVDVTVLDRHNYHCFQPLLYQVATAELSPGDIAWPIRHVLRKQKNARVLLGKVTEIDVAARKVIADSVTLDYDELVLATGATHSYFGHDEWEKSAPGLKRVEDATIIRRRLLLAFERAELAQDDAERERLLTFAIVGAGPTGVELAGSIIEVARQVMPSEFRCIDARTTRVILIEAGPRVLPSFPPHLSDYTQKSLERMGVEVLTSTRVTNCDDEGVDLESGRLQAATVIWAAGVVASEAGQWIGAACDNAGRVVVNDDLSVPGHPEIFVIGDTASAKRPDGKPVPGIAPAAKQMGAHVADVIASRARGAVPPRAFRYRHQGDFATIGRRSAVMKMPYLEMSGLMAWLIWCVAHIYFLIGARHRLMVAFKWVWDFATFQRGARLITDQRDQL</sequence>
<dbReference type="PRINTS" id="PR00368">
    <property type="entry name" value="FADPNR"/>
</dbReference>
<dbReference type="InterPro" id="IPR023753">
    <property type="entry name" value="FAD/NAD-binding_dom"/>
</dbReference>
<dbReference type="PRINTS" id="PR00411">
    <property type="entry name" value="PNDRDTASEI"/>
</dbReference>
<dbReference type="SUPFAM" id="SSF51905">
    <property type="entry name" value="FAD/NAD(P)-binding domain"/>
    <property type="match status" value="1"/>
</dbReference>
<evidence type="ECO:0000313" key="13">
    <source>
        <dbReference type="Proteomes" id="UP001143372"/>
    </source>
</evidence>
<organism evidence="12 13">
    <name type="scientific">Hansschlegelia plantiphila</name>
    <dbReference type="NCBI Taxonomy" id="374655"/>
    <lineage>
        <taxon>Bacteria</taxon>
        <taxon>Pseudomonadati</taxon>
        <taxon>Pseudomonadota</taxon>
        <taxon>Alphaproteobacteria</taxon>
        <taxon>Hyphomicrobiales</taxon>
        <taxon>Methylopilaceae</taxon>
        <taxon>Hansschlegelia</taxon>
    </lineage>
</organism>
<dbReference type="Gene3D" id="3.50.50.100">
    <property type="match status" value="1"/>
</dbReference>
<evidence type="ECO:0000256" key="1">
    <source>
        <dbReference type="ARBA" id="ARBA00005272"/>
    </source>
</evidence>
<evidence type="ECO:0000256" key="4">
    <source>
        <dbReference type="ARBA" id="ARBA00022827"/>
    </source>
</evidence>
<evidence type="ECO:0000256" key="8">
    <source>
        <dbReference type="ARBA" id="ARBA00047599"/>
    </source>
</evidence>
<evidence type="ECO:0000256" key="2">
    <source>
        <dbReference type="ARBA" id="ARBA00012637"/>
    </source>
</evidence>
<dbReference type="Pfam" id="PF07992">
    <property type="entry name" value="Pyr_redox_2"/>
    <property type="match status" value="1"/>
</dbReference>
<evidence type="ECO:0000259" key="10">
    <source>
        <dbReference type="Pfam" id="PF07992"/>
    </source>
</evidence>
<evidence type="ECO:0000256" key="5">
    <source>
        <dbReference type="ARBA" id="ARBA00022946"/>
    </source>
</evidence>
<dbReference type="InterPro" id="IPR036188">
    <property type="entry name" value="FAD/NAD-bd_sf"/>
</dbReference>
<reference evidence="12" key="1">
    <citation type="journal article" date="2014" name="Int. J. Syst. Evol. Microbiol.">
        <title>Complete genome sequence of Corynebacterium casei LMG S-19264T (=DSM 44701T), isolated from a smear-ripened cheese.</title>
        <authorList>
            <consortium name="US DOE Joint Genome Institute (JGI-PGF)"/>
            <person name="Walter F."/>
            <person name="Albersmeier A."/>
            <person name="Kalinowski J."/>
            <person name="Ruckert C."/>
        </authorList>
    </citation>
    <scope>NUCLEOTIDE SEQUENCE</scope>
    <source>
        <strain evidence="12">VKM B-2347</strain>
    </source>
</reference>
<dbReference type="Pfam" id="PF22366">
    <property type="entry name" value="NDH2_C"/>
    <property type="match status" value="1"/>
</dbReference>
<dbReference type="PANTHER" id="PTHR43706:SF47">
    <property type="entry name" value="EXTERNAL NADH-UBIQUINONE OXIDOREDUCTASE 1, MITOCHONDRIAL-RELATED"/>
    <property type="match status" value="1"/>
</dbReference>
<keyword evidence="9" id="KW-0812">Transmembrane</keyword>
<evidence type="ECO:0000259" key="11">
    <source>
        <dbReference type="Pfam" id="PF22366"/>
    </source>
</evidence>
<keyword evidence="4" id="KW-0274">FAD</keyword>
<keyword evidence="13" id="KW-1185">Reference proteome</keyword>
<dbReference type="GO" id="GO:0050136">
    <property type="term" value="F:NADH dehydrogenase (quinone) (non-electrogenic) activity"/>
    <property type="evidence" value="ECO:0007669"/>
    <property type="project" value="UniProtKB-EC"/>
</dbReference>
<feature type="domain" description="FAD/NAD(P)-binding" evidence="10">
    <location>
        <begin position="10"/>
        <end position="326"/>
    </location>
</feature>
<dbReference type="InterPro" id="IPR045024">
    <property type="entry name" value="NDH-2"/>
</dbReference>
<comment type="catalytic activity">
    <reaction evidence="8">
        <text>a quinone + NADH + H(+) = a quinol + NAD(+)</text>
        <dbReference type="Rhea" id="RHEA:46160"/>
        <dbReference type="ChEBI" id="CHEBI:15378"/>
        <dbReference type="ChEBI" id="CHEBI:24646"/>
        <dbReference type="ChEBI" id="CHEBI:57540"/>
        <dbReference type="ChEBI" id="CHEBI:57945"/>
        <dbReference type="ChEBI" id="CHEBI:132124"/>
        <dbReference type="EC" id="1.6.5.9"/>
    </reaction>
</comment>
<dbReference type="EMBL" id="BSFI01000008">
    <property type="protein sequence ID" value="GLK68682.1"/>
    <property type="molecule type" value="Genomic_DNA"/>
</dbReference>
<dbReference type="EC" id="1.6.5.9" evidence="2"/>
<keyword evidence="6" id="KW-0560">Oxidoreductase</keyword>
<dbReference type="AlphaFoldDB" id="A0A9W6MWC5"/>
<evidence type="ECO:0000313" key="12">
    <source>
        <dbReference type="EMBL" id="GLK68682.1"/>
    </source>
</evidence>
<feature type="transmembrane region" description="Helical" evidence="9">
    <location>
        <begin position="374"/>
        <end position="391"/>
    </location>
</feature>
<dbReference type="Proteomes" id="UP001143372">
    <property type="component" value="Unassembled WGS sequence"/>
</dbReference>
<keyword evidence="3" id="KW-0285">Flavoprotein</keyword>
<evidence type="ECO:0000256" key="7">
    <source>
        <dbReference type="ARBA" id="ARBA00023027"/>
    </source>
</evidence>
<keyword evidence="7" id="KW-0520">NAD</keyword>
<gene>
    <name evidence="12" type="primary">ndh</name>
    <name evidence="12" type="ORF">GCM10008179_23200</name>
</gene>
<dbReference type="PANTHER" id="PTHR43706">
    <property type="entry name" value="NADH DEHYDROGENASE"/>
    <property type="match status" value="1"/>
</dbReference>
<dbReference type="RefSeq" id="WP_271168907.1">
    <property type="nucleotide sequence ID" value="NZ_BSFI01000008.1"/>
</dbReference>
<proteinExistence type="inferred from homology"/>
<keyword evidence="9" id="KW-0472">Membrane</keyword>
<reference evidence="12" key="2">
    <citation type="submission" date="2023-01" db="EMBL/GenBank/DDBJ databases">
        <authorList>
            <person name="Sun Q."/>
            <person name="Evtushenko L."/>
        </authorList>
    </citation>
    <scope>NUCLEOTIDE SEQUENCE</scope>
    <source>
        <strain evidence="12">VKM B-2347</strain>
    </source>
</reference>
<evidence type="ECO:0000256" key="6">
    <source>
        <dbReference type="ARBA" id="ARBA00023002"/>
    </source>
</evidence>
<comment type="caution">
    <text evidence="12">The sequence shown here is derived from an EMBL/GenBank/DDBJ whole genome shotgun (WGS) entry which is preliminary data.</text>
</comment>
<feature type="domain" description="External alternative NADH-ubiquinone oxidoreductase-like C-terminal" evidence="11">
    <location>
        <begin position="350"/>
        <end position="402"/>
    </location>
</feature>
<protein>
    <recommendedName>
        <fullName evidence="2">NADH:ubiquinone reductase (non-electrogenic)</fullName>
        <ecNumber evidence="2">1.6.5.9</ecNumber>
    </recommendedName>
</protein>
<evidence type="ECO:0000256" key="9">
    <source>
        <dbReference type="SAM" id="Phobius"/>
    </source>
</evidence>
<accession>A0A9W6MWC5</accession>
<keyword evidence="9" id="KW-1133">Transmembrane helix</keyword>